<accession>A0A0F8Z0U5</accession>
<dbReference type="AlphaFoldDB" id="A0A0F8Z0U5"/>
<gene>
    <name evidence="1" type="ORF">LCGC14_2830810</name>
</gene>
<protein>
    <submittedName>
        <fullName evidence="1">Uncharacterized protein</fullName>
    </submittedName>
</protein>
<evidence type="ECO:0000313" key="1">
    <source>
        <dbReference type="EMBL" id="KKK79705.1"/>
    </source>
</evidence>
<proteinExistence type="predicted"/>
<reference evidence="1" key="1">
    <citation type="journal article" date="2015" name="Nature">
        <title>Complex archaea that bridge the gap between prokaryotes and eukaryotes.</title>
        <authorList>
            <person name="Spang A."/>
            <person name="Saw J.H."/>
            <person name="Jorgensen S.L."/>
            <person name="Zaremba-Niedzwiedzka K."/>
            <person name="Martijn J."/>
            <person name="Lind A.E."/>
            <person name="van Eijk R."/>
            <person name="Schleper C."/>
            <person name="Guy L."/>
            <person name="Ettema T.J."/>
        </authorList>
    </citation>
    <scope>NUCLEOTIDE SEQUENCE</scope>
</reference>
<dbReference type="EMBL" id="LAZR01053906">
    <property type="protein sequence ID" value="KKK79705.1"/>
    <property type="molecule type" value="Genomic_DNA"/>
</dbReference>
<organism evidence="1">
    <name type="scientific">marine sediment metagenome</name>
    <dbReference type="NCBI Taxonomy" id="412755"/>
    <lineage>
        <taxon>unclassified sequences</taxon>
        <taxon>metagenomes</taxon>
        <taxon>ecological metagenomes</taxon>
    </lineage>
</organism>
<sequence>METIITLETEDLKVQLVETGVIIGAGGKEVALNTEQMNVLVSFITDNIVFPAPTGVRMPTGMRFD</sequence>
<name>A0A0F8Z0U5_9ZZZZ</name>
<comment type="caution">
    <text evidence="1">The sequence shown here is derived from an EMBL/GenBank/DDBJ whole genome shotgun (WGS) entry which is preliminary data.</text>
</comment>